<feature type="transmembrane region" description="Helical" evidence="1">
    <location>
        <begin position="39"/>
        <end position="59"/>
    </location>
</feature>
<dbReference type="PROSITE" id="PS51257">
    <property type="entry name" value="PROKAR_LIPOPROTEIN"/>
    <property type="match status" value="1"/>
</dbReference>
<dbReference type="GO" id="GO:0004175">
    <property type="term" value="F:endopeptidase activity"/>
    <property type="evidence" value="ECO:0007669"/>
    <property type="project" value="UniProtKB-ARBA"/>
</dbReference>
<feature type="domain" description="CAAX prenyl protease 2/Lysostaphin resistance protein A-like" evidence="2">
    <location>
        <begin position="117"/>
        <end position="214"/>
    </location>
</feature>
<keyword evidence="1" id="KW-1133">Transmembrane helix</keyword>
<dbReference type="RefSeq" id="WP_134341201.1">
    <property type="nucleotide sequence ID" value="NZ_SOPW01000019.1"/>
</dbReference>
<dbReference type="GO" id="GO:0008237">
    <property type="term" value="F:metallopeptidase activity"/>
    <property type="evidence" value="ECO:0007669"/>
    <property type="project" value="UniProtKB-KW"/>
</dbReference>
<keyword evidence="3" id="KW-0378">Hydrolase</keyword>
<sequence length="227" mass="25899">MKQNQIISVVILTALSCSLLFVIEQVFDAHYLVKTGSKIVLFLIVPLLYIRFVLGERIWESLRFNQIDKPGLIYGAGLGILSMIIVVTAFFLLQDVLQPELIISDLRDRLGITFETYVYIAIYIVVVNSLLEEFYFRGFIFLKFYQSGYQWLGYLFSSGLFAVYHMAIFATWFDTGLTLLALAGLFVVGLVFCWLDTKSNNFLNSWILHICADIAVVAIGFYLFSTL</sequence>
<dbReference type="Pfam" id="PF02517">
    <property type="entry name" value="Rce1-like"/>
    <property type="match status" value="1"/>
</dbReference>
<dbReference type="GO" id="GO:0006508">
    <property type="term" value="P:proteolysis"/>
    <property type="evidence" value="ECO:0007669"/>
    <property type="project" value="UniProtKB-KW"/>
</dbReference>
<keyword evidence="4" id="KW-1185">Reference proteome</keyword>
<reference evidence="3 4" key="1">
    <citation type="submission" date="2019-03" db="EMBL/GenBank/DDBJ databases">
        <authorList>
            <person name="He R.-H."/>
        </authorList>
    </citation>
    <scope>NUCLEOTIDE SEQUENCE [LARGE SCALE GENOMIC DNA]</scope>
    <source>
        <strain evidence="4">SH 714</strain>
    </source>
</reference>
<comment type="caution">
    <text evidence="3">The sequence shown here is derived from an EMBL/GenBank/DDBJ whole genome shotgun (WGS) entry which is preliminary data.</text>
</comment>
<evidence type="ECO:0000313" key="3">
    <source>
        <dbReference type="EMBL" id="TFB14126.1"/>
    </source>
</evidence>
<feature type="transmembrane region" description="Helical" evidence="1">
    <location>
        <begin position="202"/>
        <end position="224"/>
    </location>
</feature>
<dbReference type="EMBL" id="SOPW01000019">
    <property type="protein sequence ID" value="TFB14126.1"/>
    <property type="molecule type" value="Genomic_DNA"/>
</dbReference>
<gene>
    <name evidence="3" type="ORF">E3U55_14530</name>
</gene>
<dbReference type="InterPro" id="IPR003675">
    <property type="entry name" value="Rce1/LyrA-like_dom"/>
</dbReference>
<feature type="transmembrane region" description="Helical" evidence="1">
    <location>
        <begin position="71"/>
        <end position="92"/>
    </location>
</feature>
<dbReference type="OrthoDB" id="449657at2"/>
<name>A0A4Y8IDV5_9BACI</name>
<accession>A0A4Y8IDV5</accession>
<dbReference type="AlphaFoldDB" id="A0A4Y8IDV5"/>
<keyword evidence="1" id="KW-0812">Transmembrane</keyword>
<feature type="transmembrane region" description="Helical" evidence="1">
    <location>
        <begin position="176"/>
        <end position="195"/>
    </location>
</feature>
<keyword evidence="1" id="KW-0472">Membrane</keyword>
<evidence type="ECO:0000256" key="1">
    <source>
        <dbReference type="SAM" id="Phobius"/>
    </source>
</evidence>
<feature type="transmembrane region" description="Helical" evidence="1">
    <location>
        <begin position="151"/>
        <end position="170"/>
    </location>
</feature>
<proteinExistence type="predicted"/>
<dbReference type="Proteomes" id="UP000297975">
    <property type="component" value="Unassembled WGS sequence"/>
</dbReference>
<dbReference type="GO" id="GO:0080120">
    <property type="term" value="P:CAAX-box protein maturation"/>
    <property type="evidence" value="ECO:0007669"/>
    <property type="project" value="UniProtKB-ARBA"/>
</dbReference>
<evidence type="ECO:0000259" key="2">
    <source>
        <dbReference type="Pfam" id="PF02517"/>
    </source>
</evidence>
<feature type="transmembrane region" description="Helical" evidence="1">
    <location>
        <begin position="7"/>
        <end position="27"/>
    </location>
</feature>
<organism evidence="3 4">
    <name type="scientific">Filobacillus milosensis</name>
    <dbReference type="NCBI Taxonomy" id="94137"/>
    <lineage>
        <taxon>Bacteria</taxon>
        <taxon>Bacillati</taxon>
        <taxon>Bacillota</taxon>
        <taxon>Bacilli</taxon>
        <taxon>Bacillales</taxon>
        <taxon>Bacillaceae</taxon>
        <taxon>Filobacillus</taxon>
    </lineage>
</organism>
<protein>
    <submittedName>
        <fullName evidence="3">CPBP family intramembrane metalloprotease</fullName>
    </submittedName>
</protein>
<keyword evidence="3" id="KW-0645">Protease</keyword>
<keyword evidence="3" id="KW-0482">Metalloprotease</keyword>
<feature type="transmembrane region" description="Helical" evidence="1">
    <location>
        <begin position="112"/>
        <end position="131"/>
    </location>
</feature>
<evidence type="ECO:0000313" key="4">
    <source>
        <dbReference type="Proteomes" id="UP000297975"/>
    </source>
</evidence>